<feature type="region of interest" description="Disordered" evidence="1">
    <location>
        <begin position="62"/>
        <end position="83"/>
    </location>
</feature>
<dbReference type="STRING" id="114155.A0A4Q9Q2M6"/>
<sequence>MHTRPESGIDTELAEDLERNFTWVPPMTIEGAEGEVSLEGPESTSVEDLEKAFKEFEEQLAAERGQDQVEGAGSDSQQSGEVLKGEVYNFEELDKVDKGVIPMAVEEEVQIIGDGGDNGAGWTVAQLTGRAGI</sequence>
<name>A0A4Q9Q2M6_9APHY</name>
<evidence type="ECO:0000313" key="2">
    <source>
        <dbReference type="EMBL" id="TBU61106.1"/>
    </source>
</evidence>
<dbReference type="EMBL" id="ML145100">
    <property type="protein sequence ID" value="TBU61106.1"/>
    <property type="molecule type" value="Genomic_DNA"/>
</dbReference>
<organism evidence="2 3">
    <name type="scientific">Dichomitus squalens</name>
    <dbReference type="NCBI Taxonomy" id="114155"/>
    <lineage>
        <taxon>Eukaryota</taxon>
        <taxon>Fungi</taxon>
        <taxon>Dikarya</taxon>
        <taxon>Basidiomycota</taxon>
        <taxon>Agaricomycotina</taxon>
        <taxon>Agaricomycetes</taxon>
        <taxon>Polyporales</taxon>
        <taxon>Polyporaceae</taxon>
        <taxon>Dichomitus</taxon>
    </lineage>
</organism>
<dbReference type="AlphaFoldDB" id="A0A4Q9Q2M6"/>
<keyword evidence="3" id="KW-1185">Reference proteome</keyword>
<protein>
    <submittedName>
        <fullName evidence="2">Uncharacterized protein</fullName>
    </submittedName>
</protein>
<gene>
    <name evidence="2" type="ORF">BD310DRAFT_921492</name>
</gene>
<reference evidence="2 3" key="1">
    <citation type="submission" date="2019-01" db="EMBL/GenBank/DDBJ databases">
        <title>Draft genome sequences of three monokaryotic isolates of the white-rot basidiomycete fungus Dichomitus squalens.</title>
        <authorList>
            <consortium name="DOE Joint Genome Institute"/>
            <person name="Lopez S.C."/>
            <person name="Andreopoulos B."/>
            <person name="Pangilinan J."/>
            <person name="Lipzen A."/>
            <person name="Riley R."/>
            <person name="Ahrendt S."/>
            <person name="Ng V."/>
            <person name="Barry K."/>
            <person name="Daum C."/>
            <person name="Grigoriev I.V."/>
            <person name="Hilden K.S."/>
            <person name="Makela M.R."/>
            <person name="de Vries R.P."/>
        </authorList>
    </citation>
    <scope>NUCLEOTIDE SEQUENCE [LARGE SCALE GENOMIC DNA]</scope>
    <source>
        <strain evidence="2 3">CBS 464.89</strain>
    </source>
</reference>
<accession>A0A4Q9Q2M6</accession>
<dbReference type="Proteomes" id="UP000292082">
    <property type="component" value="Unassembled WGS sequence"/>
</dbReference>
<evidence type="ECO:0000256" key="1">
    <source>
        <dbReference type="SAM" id="MobiDB-lite"/>
    </source>
</evidence>
<evidence type="ECO:0000313" key="3">
    <source>
        <dbReference type="Proteomes" id="UP000292082"/>
    </source>
</evidence>
<proteinExistence type="predicted"/>